<keyword evidence="1" id="KW-0808">Transferase</keyword>
<dbReference type="PROSITE" id="PS51257">
    <property type="entry name" value="PROKAR_LIPOPROTEIN"/>
    <property type="match status" value="1"/>
</dbReference>
<dbReference type="EMBL" id="JAAABJ010000336">
    <property type="protein sequence ID" value="NAW50549.1"/>
    <property type="molecule type" value="Genomic_DNA"/>
</dbReference>
<comment type="caution">
    <text evidence="1">The sequence shown here is derived from an EMBL/GenBank/DDBJ whole genome shotgun (WGS) entry which is preliminary data.</text>
</comment>
<dbReference type="Pfam" id="PF05096">
    <property type="entry name" value="Glu_cyclase_2"/>
    <property type="match status" value="1"/>
</dbReference>
<sequence>MKRNVFTGLIALVFLVACNKEKTVVKSIQNYNATMQEKGYHFGDKINLPAEVTDNIETISISFGDNQSNSLVIDPHYFTLGENNVTFSMKLKNDKLVNQDATINVFASKPEQNLLYEQIAEYPHDPKNFVQGFQLEGDVVYESDGQHGESRMLKYRLGSTNPLQQATQAQEFFSEGCTIVGDKVYQLTWQNRKGFIYNKNTLKLEGEFSYPSAMTEGWGLTYDGKNLIAADGTSTLYFLDVNNPNKVIKKIGVAGSQMAYDQINELEYHKGFIYANVWQQPIVLKIDPSKGEVVGRYDFSDYVSIHTKGADDVLNGIAFKGDHMLVTGKNWPKIYEVRLK</sequence>
<gene>
    <name evidence="1" type="ORF">GNY06_03815</name>
</gene>
<dbReference type="PANTHER" id="PTHR31270:SF1">
    <property type="entry name" value="GLUTAMINYL-PEPTIDE CYCLOTRANSFERASE"/>
    <property type="match status" value="1"/>
</dbReference>
<dbReference type="PANTHER" id="PTHR31270">
    <property type="entry name" value="GLUTAMINYL-PEPTIDE CYCLOTRANSFERASE"/>
    <property type="match status" value="1"/>
</dbReference>
<accession>A0A845PQH4</accession>
<reference evidence="1 2" key="1">
    <citation type="submission" date="2019-11" db="EMBL/GenBank/DDBJ databases">
        <title>Characterization of Elizabethkingia argenteiflava sp. nov., isolated from inner surface of Soybean Pods.</title>
        <authorList>
            <person name="Mo S."/>
        </authorList>
    </citation>
    <scope>NUCLEOTIDE SEQUENCE [LARGE SCALE GENOMIC DNA]</scope>
    <source>
        <strain evidence="1 2">YB22</strain>
    </source>
</reference>
<dbReference type="SUPFAM" id="SSF50969">
    <property type="entry name" value="YVTN repeat-like/Quinoprotein amine dehydrogenase"/>
    <property type="match status" value="1"/>
</dbReference>
<keyword evidence="2" id="KW-1185">Reference proteome</keyword>
<protein>
    <submittedName>
        <fullName evidence="1">Glutamine cyclotransferase</fullName>
    </submittedName>
</protein>
<dbReference type="Proteomes" id="UP000553459">
    <property type="component" value="Unassembled WGS sequence"/>
</dbReference>
<dbReference type="RefSeq" id="WP_166518887.1">
    <property type="nucleotide sequence ID" value="NZ_JAAABJ010000336.1"/>
</dbReference>
<proteinExistence type="predicted"/>
<dbReference type="AlphaFoldDB" id="A0A845PQH4"/>
<dbReference type="GO" id="GO:0016603">
    <property type="term" value="F:glutaminyl-peptide cyclotransferase activity"/>
    <property type="evidence" value="ECO:0007669"/>
    <property type="project" value="InterPro"/>
</dbReference>
<organism evidence="1 2">
    <name type="scientific">Elizabethkingia argenteiflava</name>
    <dbReference type="NCBI Taxonomy" id="2681556"/>
    <lineage>
        <taxon>Bacteria</taxon>
        <taxon>Pseudomonadati</taxon>
        <taxon>Bacteroidota</taxon>
        <taxon>Flavobacteriia</taxon>
        <taxon>Flavobacteriales</taxon>
        <taxon>Weeksellaceae</taxon>
        <taxon>Elizabethkingia</taxon>
    </lineage>
</organism>
<evidence type="ECO:0000313" key="1">
    <source>
        <dbReference type="EMBL" id="NAW50549.1"/>
    </source>
</evidence>
<name>A0A845PQH4_9FLAO</name>
<evidence type="ECO:0000313" key="2">
    <source>
        <dbReference type="Proteomes" id="UP000553459"/>
    </source>
</evidence>
<dbReference type="InterPro" id="IPR007788">
    <property type="entry name" value="QCT"/>
</dbReference>
<dbReference type="InterPro" id="IPR011044">
    <property type="entry name" value="Quino_amine_DH_bsu"/>
</dbReference>